<reference evidence="1 2" key="1">
    <citation type="submission" date="2019-11" db="EMBL/GenBank/DDBJ databases">
        <title>Pseudomonas flavidum sp. nov., isolated from Baiyang Lake.</title>
        <authorList>
            <person name="Zhao Y."/>
        </authorList>
    </citation>
    <scope>NUCLEOTIDE SEQUENCE [LARGE SCALE GENOMIC DNA]</scope>
    <source>
        <strain evidence="2">R-22-3 w-18</strain>
    </source>
</reference>
<sequence length="81" mass="9739">MTASSTQVGGKHRLNPRKLLLSKWTAVQPQQREKHFLVTELIRDEDEQVQQVELQAVLSKRTWQLDWRELQDAERWLMGWR</sequence>
<protein>
    <submittedName>
        <fullName evidence="1">TIGR02450 family Trp-rich protein</fullName>
    </submittedName>
</protein>
<keyword evidence="2" id="KW-1185">Reference proteome</keyword>
<evidence type="ECO:0000313" key="1">
    <source>
        <dbReference type="EMBL" id="MVW75062.1"/>
    </source>
</evidence>
<proteinExistence type="predicted"/>
<dbReference type="Proteomes" id="UP000429555">
    <property type="component" value="Unassembled WGS sequence"/>
</dbReference>
<gene>
    <name evidence="1" type="ORF">GJV18_07010</name>
</gene>
<comment type="caution">
    <text evidence="1">The sequence shown here is derived from an EMBL/GenBank/DDBJ whole genome shotgun (WGS) entry which is preliminary data.</text>
</comment>
<name>A0A6I4KWE9_9PSED</name>
<accession>A0A6I4KWE9</accession>
<organism evidence="1 2">
    <name type="scientific">Pseudomonas xionganensis</name>
    <dbReference type="NCBI Taxonomy" id="2654845"/>
    <lineage>
        <taxon>Bacteria</taxon>
        <taxon>Pseudomonadati</taxon>
        <taxon>Pseudomonadota</taxon>
        <taxon>Gammaproteobacteria</taxon>
        <taxon>Pseudomonadales</taxon>
        <taxon>Pseudomonadaceae</taxon>
        <taxon>Pseudomonas</taxon>
    </lineage>
</organism>
<dbReference type="EMBL" id="WKJZ01000001">
    <property type="protein sequence ID" value="MVW75062.1"/>
    <property type="molecule type" value="Genomic_DNA"/>
</dbReference>
<dbReference type="InterPro" id="IPR012663">
    <property type="entry name" value="CHP02450_Tryp"/>
</dbReference>
<dbReference type="NCBIfam" id="TIGR02450">
    <property type="entry name" value="TIGR02450 family Trp-rich protein"/>
    <property type="match status" value="1"/>
</dbReference>
<evidence type="ECO:0000313" key="2">
    <source>
        <dbReference type="Proteomes" id="UP000429555"/>
    </source>
</evidence>
<dbReference type="RefSeq" id="WP_160343983.1">
    <property type="nucleotide sequence ID" value="NZ_WKJZ01000001.1"/>
</dbReference>
<dbReference type="Pfam" id="PF09493">
    <property type="entry name" value="DUF2389"/>
    <property type="match status" value="1"/>
</dbReference>
<dbReference type="AlphaFoldDB" id="A0A6I4KWE9"/>